<protein>
    <submittedName>
        <fullName evidence="2">Uncharacterized protein</fullName>
    </submittedName>
</protein>
<name>A0A2P2MCS0_RHIMU</name>
<organism evidence="2">
    <name type="scientific">Rhizophora mucronata</name>
    <name type="common">Asiatic mangrove</name>
    <dbReference type="NCBI Taxonomy" id="61149"/>
    <lineage>
        <taxon>Eukaryota</taxon>
        <taxon>Viridiplantae</taxon>
        <taxon>Streptophyta</taxon>
        <taxon>Embryophyta</taxon>
        <taxon>Tracheophyta</taxon>
        <taxon>Spermatophyta</taxon>
        <taxon>Magnoliopsida</taxon>
        <taxon>eudicotyledons</taxon>
        <taxon>Gunneridae</taxon>
        <taxon>Pentapetalae</taxon>
        <taxon>rosids</taxon>
        <taxon>fabids</taxon>
        <taxon>Malpighiales</taxon>
        <taxon>Rhizophoraceae</taxon>
        <taxon>Rhizophora</taxon>
    </lineage>
</organism>
<reference evidence="2" key="1">
    <citation type="submission" date="2018-02" db="EMBL/GenBank/DDBJ databases">
        <title>Rhizophora mucronata_Transcriptome.</title>
        <authorList>
            <person name="Meera S.P."/>
            <person name="Sreeshan A."/>
            <person name="Augustine A."/>
        </authorList>
    </citation>
    <scope>NUCLEOTIDE SEQUENCE</scope>
    <source>
        <tissue evidence="2">Leaf</tissue>
    </source>
</reference>
<accession>A0A2P2MCS0</accession>
<feature type="compositionally biased region" description="Basic residues" evidence="1">
    <location>
        <begin position="38"/>
        <end position="47"/>
    </location>
</feature>
<dbReference type="AlphaFoldDB" id="A0A2P2MCS0"/>
<evidence type="ECO:0000256" key="1">
    <source>
        <dbReference type="SAM" id="MobiDB-lite"/>
    </source>
</evidence>
<sequence length="47" mass="5591">MSSNEEHLRLNFHLNFLHRKSKCTDNSLIDSSPMPTRKSPRFYAKKK</sequence>
<proteinExistence type="predicted"/>
<feature type="compositionally biased region" description="Polar residues" evidence="1">
    <location>
        <begin position="24"/>
        <end position="34"/>
    </location>
</feature>
<feature type="region of interest" description="Disordered" evidence="1">
    <location>
        <begin position="24"/>
        <end position="47"/>
    </location>
</feature>
<dbReference type="EMBL" id="GGEC01047528">
    <property type="protein sequence ID" value="MBX28012.1"/>
    <property type="molecule type" value="Transcribed_RNA"/>
</dbReference>
<evidence type="ECO:0000313" key="2">
    <source>
        <dbReference type="EMBL" id="MBX28012.1"/>
    </source>
</evidence>